<evidence type="ECO:0008006" key="7">
    <source>
        <dbReference type="Google" id="ProtNLM"/>
    </source>
</evidence>
<keyword evidence="2" id="KW-0677">Repeat</keyword>
<evidence type="ECO:0000256" key="4">
    <source>
        <dbReference type="SAM" id="SignalP"/>
    </source>
</evidence>
<evidence type="ECO:0000313" key="5">
    <source>
        <dbReference type="EMBL" id="CAD8123461.1"/>
    </source>
</evidence>
<comment type="caution">
    <text evidence="5">The sequence shown here is derived from an EMBL/GenBank/DDBJ whole genome shotgun (WGS) entry which is preliminary data.</text>
</comment>
<feature type="signal peptide" evidence="4">
    <location>
        <begin position="1"/>
        <end position="16"/>
    </location>
</feature>
<dbReference type="PANTHER" id="PTHR39767:SF2">
    <property type="entry name" value="CHROMOSOME UNDETERMINED SCAFFOLD_1, WHOLE GENOME SHOTGUN SEQUENCE"/>
    <property type="match status" value="1"/>
</dbReference>
<keyword evidence="6" id="KW-1185">Reference proteome</keyword>
<protein>
    <recommendedName>
        <fullName evidence="7">Insulin-like growth factor binding protein, N-terminal</fullName>
    </recommendedName>
</protein>
<name>A0A8S1R5T9_9CILI</name>
<evidence type="ECO:0000256" key="2">
    <source>
        <dbReference type="ARBA" id="ARBA00022737"/>
    </source>
</evidence>
<keyword evidence="1 4" id="KW-0732">Signal</keyword>
<organism evidence="5 6">
    <name type="scientific">Paramecium sonneborni</name>
    <dbReference type="NCBI Taxonomy" id="65129"/>
    <lineage>
        <taxon>Eukaryota</taxon>
        <taxon>Sar</taxon>
        <taxon>Alveolata</taxon>
        <taxon>Ciliophora</taxon>
        <taxon>Intramacronucleata</taxon>
        <taxon>Oligohymenophorea</taxon>
        <taxon>Peniculida</taxon>
        <taxon>Parameciidae</taxon>
        <taxon>Paramecium</taxon>
    </lineage>
</organism>
<dbReference type="EMBL" id="CAJJDN010000145">
    <property type="protein sequence ID" value="CAD8123461.1"/>
    <property type="molecule type" value="Genomic_DNA"/>
</dbReference>
<dbReference type="PANTHER" id="PTHR39767">
    <property type="entry name" value="CALCIUM/CALMODULIN-BINDING MEMBRANE PROTEIN PCM4-RELATED"/>
    <property type="match status" value="1"/>
</dbReference>
<dbReference type="Proteomes" id="UP000692954">
    <property type="component" value="Unassembled WGS sequence"/>
</dbReference>
<keyword evidence="3" id="KW-1015">Disulfide bond</keyword>
<gene>
    <name evidence="5" type="ORF">PSON_ATCC_30995.1.T1450006</name>
</gene>
<dbReference type="Pfam" id="PF13948">
    <property type="entry name" value="DUF4215"/>
    <property type="match status" value="5"/>
</dbReference>
<evidence type="ECO:0000256" key="1">
    <source>
        <dbReference type="ARBA" id="ARBA00022729"/>
    </source>
</evidence>
<dbReference type="InterPro" id="IPR011936">
    <property type="entry name" value="Myxo_disulph_rpt"/>
</dbReference>
<accession>A0A8S1R5T9</accession>
<dbReference type="OrthoDB" id="28293at2759"/>
<proteinExistence type="predicted"/>
<feature type="chain" id="PRO_5035825583" description="Insulin-like growth factor binding protein, N-terminal" evidence="4">
    <location>
        <begin position="17"/>
        <end position="727"/>
    </location>
</feature>
<reference evidence="5" key="1">
    <citation type="submission" date="2021-01" db="EMBL/GenBank/DDBJ databases">
        <authorList>
            <consortium name="Genoscope - CEA"/>
            <person name="William W."/>
        </authorList>
    </citation>
    <scope>NUCLEOTIDE SEQUENCE</scope>
</reference>
<evidence type="ECO:0000256" key="3">
    <source>
        <dbReference type="ARBA" id="ARBA00023157"/>
    </source>
</evidence>
<sequence>MILLIFLVCTTHPTLIYQYDAYSNIIDGWEDETHVCSFETCGQIHFFGTSFNDEIKISRIFLNLEPHSHIKVEAEFLKQLFIYNKKSIDDTYISNFMIDEELTQYESKMLFQICGDENPEYLQTISIVRLHNRRSVWIYIQTYYGGLISFRLSILKCSDLCVGCIDNYHKFCQSWKLHQYSFNQKSITNYDGWTLISVLNQNINLFNCGDCQFIIFQEINFFTKLPPHEDVLIRFFKLFTNPIIIDYLESQQTISFENQIEILLRNHHNPILQLNIKTQSNSDFGFIRDFELYYTQPELMFNNLNEGCLEQFQDKCLNCQEGWILDEFQENCHPICGDGIIHGQEQCDYGNLISKYSCHLCKYSCIDFCKICQFGICLQCQDGFIINGNFICDPLCGDGNLIPYSTEQCEISVNGVNGVQDGCLDCKFISIENCKTNHFSICLECEVGFDILESICFPHCGDKLILKQYEDCDDGNLQPYDGCFECKFQCIEDCKTCEKGQCIQICEDGYEYVNNSCLSVCGDQIVTKEEDCDDGNLQPWDGCFLCKYSCPQYCYDCYQGICLECYYQYQLLNSNQCKQQLNCGDGYLQEQEECDDGNYEALDGCKDCLIELNWICITIIKDSPSQCTFVKAPNLIINYLNITQNKQYISIQFNQGVKINTTQLLSKTINYVLENISQKNWKGSLFIIQDVGSDVNFGEYIISIETNLENLTKPDGYQYRKCCFIGW</sequence>
<evidence type="ECO:0000313" key="6">
    <source>
        <dbReference type="Proteomes" id="UP000692954"/>
    </source>
</evidence>
<dbReference type="NCBIfam" id="TIGR02232">
    <property type="entry name" value="myxo_disulf_rpt"/>
    <property type="match status" value="3"/>
</dbReference>
<dbReference type="AlphaFoldDB" id="A0A8S1R5T9"/>